<accession>A0A7Y6NRG1</accession>
<reference evidence="1 2" key="1">
    <citation type="submission" date="2020-06" db="EMBL/GenBank/DDBJ databases">
        <title>Schlegella sp. ID0723 isolated from air conditioner.</title>
        <authorList>
            <person name="Kim D.Y."/>
            <person name="Kim D.-U."/>
        </authorList>
    </citation>
    <scope>NUCLEOTIDE SEQUENCE [LARGE SCALE GENOMIC DNA]</scope>
    <source>
        <strain evidence="1 2">ID0723</strain>
    </source>
</reference>
<proteinExistence type="predicted"/>
<dbReference type="InterPro" id="IPR011048">
    <property type="entry name" value="Haem_d1_sf"/>
</dbReference>
<sequence>MRTSFHWGGLTLAVALALTACGGGGGDDGDERDEGATLDTAGRLAISEDAATSLRIYDLDSGSVVSNFALANSPSAVYASPGRRYALAFQRAQDTVQVADGGVWQEDHGDHLHDYKEAPKMLAFRIDGPQPTHYDDRPGQASIYMDGRAPGVPSAALVFSDTDLAAGRFAASATFANAMHGFAEPNGNALVATYRATEASGPTQAEIWNRQGSQYTFVKRLETQCPGMHGSFTRANVTVAGCSDGVLVVSPQGANDFQARKITTATGVSTIAGHPDVPRFVGIGNSGTPSTTRFYDIDAATGTATPIAISGWTEGRLRRAHGFDRAGRYFFVLDDLGALHVLERSGSSWTTRKSIAASIPAMPAAAPFPAFATNEARDEVYLSDPGARQLVVVNTSSLEIARRANLDFRPSYLAWLGIAR</sequence>
<gene>
    <name evidence="1" type="ORF">HQN59_19370</name>
</gene>
<name>A0A7Y6NRG1_9BURK</name>
<evidence type="ECO:0008006" key="3">
    <source>
        <dbReference type="Google" id="ProtNLM"/>
    </source>
</evidence>
<evidence type="ECO:0000313" key="1">
    <source>
        <dbReference type="EMBL" id="NUZ07929.1"/>
    </source>
</evidence>
<dbReference type="PROSITE" id="PS51257">
    <property type="entry name" value="PROKAR_LIPOPROTEIN"/>
    <property type="match status" value="1"/>
</dbReference>
<keyword evidence="2" id="KW-1185">Reference proteome</keyword>
<dbReference type="Proteomes" id="UP000529637">
    <property type="component" value="Unassembled WGS sequence"/>
</dbReference>
<dbReference type="AlphaFoldDB" id="A0A7Y6NRG1"/>
<dbReference type="RefSeq" id="WP_176070772.1">
    <property type="nucleotide sequence ID" value="NZ_JABWMJ010000010.1"/>
</dbReference>
<dbReference type="EMBL" id="JABWMJ010000010">
    <property type="protein sequence ID" value="NUZ07929.1"/>
    <property type="molecule type" value="Genomic_DNA"/>
</dbReference>
<organism evidence="1 2">
    <name type="scientific">Piscinibacter koreensis</name>
    <dbReference type="NCBI Taxonomy" id="2742824"/>
    <lineage>
        <taxon>Bacteria</taxon>
        <taxon>Pseudomonadati</taxon>
        <taxon>Pseudomonadota</taxon>
        <taxon>Betaproteobacteria</taxon>
        <taxon>Burkholderiales</taxon>
        <taxon>Sphaerotilaceae</taxon>
        <taxon>Piscinibacter</taxon>
    </lineage>
</organism>
<comment type="caution">
    <text evidence="1">The sequence shown here is derived from an EMBL/GenBank/DDBJ whole genome shotgun (WGS) entry which is preliminary data.</text>
</comment>
<dbReference type="SUPFAM" id="SSF51004">
    <property type="entry name" value="C-terminal (heme d1) domain of cytochrome cd1-nitrite reductase"/>
    <property type="match status" value="1"/>
</dbReference>
<protein>
    <recommendedName>
        <fullName evidence="3">Lipoprotein</fullName>
    </recommendedName>
</protein>
<evidence type="ECO:0000313" key="2">
    <source>
        <dbReference type="Proteomes" id="UP000529637"/>
    </source>
</evidence>